<gene>
    <name evidence="2" type="ORF">JOL62DRAFT_556960</name>
</gene>
<evidence type="ECO:0000313" key="3">
    <source>
        <dbReference type="Proteomes" id="UP001367316"/>
    </source>
</evidence>
<proteinExistence type="predicted"/>
<dbReference type="Proteomes" id="UP001367316">
    <property type="component" value="Unassembled WGS sequence"/>
</dbReference>
<organism evidence="2 3">
    <name type="scientific">Phyllosticta paracitricarpa</name>
    <dbReference type="NCBI Taxonomy" id="2016321"/>
    <lineage>
        <taxon>Eukaryota</taxon>
        <taxon>Fungi</taxon>
        <taxon>Dikarya</taxon>
        <taxon>Ascomycota</taxon>
        <taxon>Pezizomycotina</taxon>
        <taxon>Dothideomycetes</taxon>
        <taxon>Dothideomycetes incertae sedis</taxon>
        <taxon>Botryosphaeriales</taxon>
        <taxon>Phyllostictaceae</taxon>
        <taxon>Phyllosticta</taxon>
    </lineage>
</organism>
<feature type="compositionally biased region" description="Acidic residues" evidence="1">
    <location>
        <begin position="101"/>
        <end position="111"/>
    </location>
</feature>
<protein>
    <submittedName>
        <fullName evidence="2">Uncharacterized protein</fullName>
    </submittedName>
</protein>
<name>A0ABR1N8L7_9PEZI</name>
<comment type="caution">
    <text evidence="2">The sequence shown here is derived from an EMBL/GenBank/DDBJ whole genome shotgun (WGS) entry which is preliminary data.</text>
</comment>
<reference evidence="2 3" key="1">
    <citation type="submission" date="2024-04" db="EMBL/GenBank/DDBJ databases">
        <title>Phyllosticta paracitricarpa is synonymous to the EU quarantine fungus P. citricarpa based on phylogenomic analyses.</title>
        <authorList>
            <consortium name="Lawrence Berkeley National Laboratory"/>
            <person name="Van ingen-buijs V.A."/>
            <person name="Van westerhoven A.C."/>
            <person name="Haridas S."/>
            <person name="Skiadas P."/>
            <person name="Martin F."/>
            <person name="Groenewald J.Z."/>
            <person name="Crous P.W."/>
            <person name="Seidl M.F."/>
        </authorList>
    </citation>
    <scope>NUCLEOTIDE SEQUENCE [LARGE SCALE GENOMIC DNA]</scope>
    <source>
        <strain evidence="2 3">CBS 141358</strain>
    </source>
</reference>
<accession>A0ABR1N8L7</accession>
<evidence type="ECO:0000313" key="2">
    <source>
        <dbReference type="EMBL" id="KAK7610361.1"/>
    </source>
</evidence>
<feature type="compositionally biased region" description="Pro residues" evidence="1">
    <location>
        <begin position="52"/>
        <end position="63"/>
    </location>
</feature>
<evidence type="ECO:0000256" key="1">
    <source>
        <dbReference type="SAM" id="MobiDB-lite"/>
    </source>
</evidence>
<feature type="compositionally biased region" description="Acidic residues" evidence="1">
    <location>
        <begin position="119"/>
        <end position="134"/>
    </location>
</feature>
<keyword evidence="3" id="KW-1185">Reference proteome</keyword>
<dbReference type="EMBL" id="JBBPBF010000018">
    <property type="protein sequence ID" value="KAK7610361.1"/>
    <property type="molecule type" value="Genomic_DNA"/>
</dbReference>
<feature type="region of interest" description="Disordered" evidence="1">
    <location>
        <begin position="50"/>
        <end position="143"/>
    </location>
</feature>
<sequence>MRALRLLPPHARLCGRLLLLPKTLYPNLPSPRRRPRHWMCLSKVVLEDFPRLRPPGPFPPPWKVPLWSPLRRHRAPTSSNSKADEESPVFEELPADKQQQADEEPADNEEQPVDKGPSADEDSSSGEESSADEETPAKKVKVRKSKCFPRTLAEQASMTSVKNLKMRTSLESNSDSVMLNKDSPHRNNEHLCMGWLVLQFHSNARSIDGTVDEDEYKTARSKITYKIGAREHLMWFEETLGAEVFLLFVKTWKRMPPTCRVAIVNEFHCKVCPNLPELLDHLRPVFLQLDYMGSSITSFGFEARGAFKTKPLSLATLMQAENPRLAIKDHADDADEDVE</sequence>